<dbReference type="InterPro" id="IPR000089">
    <property type="entry name" value="Biotin_lipoyl"/>
</dbReference>
<dbReference type="CDD" id="cd06850">
    <property type="entry name" value="biotinyl_domain"/>
    <property type="match status" value="1"/>
</dbReference>
<evidence type="ECO:0000259" key="6">
    <source>
        <dbReference type="PROSITE" id="PS50979"/>
    </source>
</evidence>
<evidence type="ECO:0000256" key="4">
    <source>
        <dbReference type="ARBA" id="ARBA00023267"/>
    </source>
</evidence>
<dbReference type="InterPro" id="IPR011053">
    <property type="entry name" value="Single_hybrid_motif"/>
</dbReference>
<dbReference type="PROSITE" id="PS50979">
    <property type="entry name" value="BC"/>
    <property type="match status" value="1"/>
</dbReference>
<evidence type="ECO:0000313" key="8">
    <source>
        <dbReference type="Proteomes" id="UP001249851"/>
    </source>
</evidence>
<dbReference type="Gene3D" id="3.30.700.40">
    <property type="match status" value="1"/>
</dbReference>
<dbReference type="PANTHER" id="PTHR18866">
    <property type="entry name" value="CARBOXYLASE:PYRUVATE/ACETYL-COA/PROPIONYL-COA CARBOXYLASE"/>
    <property type="match status" value="1"/>
</dbReference>
<dbReference type="PROSITE" id="PS50968">
    <property type="entry name" value="BIOTINYL_LIPOYL"/>
    <property type="match status" value="1"/>
</dbReference>
<dbReference type="SUPFAM" id="SSF51230">
    <property type="entry name" value="Single hybrid motif"/>
    <property type="match status" value="1"/>
</dbReference>
<evidence type="ECO:0000259" key="5">
    <source>
        <dbReference type="PROSITE" id="PS50968"/>
    </source>
</evidence>
<dbReference type="GO" id="GO:0005739">
    <property type="term" value="C:mitochondrion"/>
    <property type="evidence" value="ECO:0007669"/>
    <property type="project" value="TreeGrafter"/>
</dbReference>
<dbReference type="Gene3D" id="3.30.470.20">
    <property type="entry name" value="ATP-grasp fold, B domain"/>
    <property type="match status" value="1"/>
</dbReference>
<keyword evidence="4" id="KW-0092">Biotin</keyword>
<dbReference type="GO" id="GO:0005524">
    <property type="term" value="F:ATP binding"/>
    <property type="evidence" value="ECO:0007669"/>
    <property type="project" value="UniProtKB-KW"/>
</dbReference>
<dbReference type="Proteomes" id="UP001249851">
    <property type="component" value="Unassembled WGS sequence"/>
</dbReference>
<dbReference type="InterPro" id="IPR001882">
    <property type="entry name" value="Biotin_BS"/>
</dbReference>
<dbReference type="PANTHER" id="PTHR18866:SF33">
    <property type="entry name" value="METHYLCROTONOYL-COA CARBOXYLASE SUBUNIT ALPHA, MITOCHONDRIAL-RELATED"/>
    <property type="match status" value="1"/>
</dbReference>
<name>A0AAD9QPK4_ACRCE</name>
<keyword evidence="3" id="KW-0067">ATP-binding</keyword>
<evidence type="ECO:0000313" key="7">
    <source>
        <dbReference type="EMBL" id="KAK2564790.1"/>
    </source>
</evidence>
<dbReference type="SMART" id="SM00878">
    <property type="entry name" value="Biotin_carb_C"/>
    <property type="match status" value="1"/>
</dbReference>
<dbReference type="Gene3D" id="2.40.50.100">
    <property type="match status" value="1"/>
</dbReference>
<feature type="domain" description="Lipoyl-binding" evidence="5">
    <location>
        <begin position="224"/>
        <end position="303"/>
    </location>
</feature>
<feature type="domain" description="Biotin carboxylation" evidence="6">
    <location>
        <begin position="1"/>
        <end position="128"/>
    </location>
</feature>
<reference evidence="7" key="1">
    <citation type="journal article" date="2023" name="G3 (Bethesda)">
        <title>Whole genome assembly and annotation of the endangered Caribbean coral Acropora cervicornis.</title>
        <authorList>
            <person name="Selwyn J.D."/>
            <person name="Vollmer S.V."/>
        </authorList>
    </citation>
    <scope>NUCLEOTIDE SEQUENCE</scope>
    <source>
        <strain evidence="7">K2</strain>
    </source>
</reference>
<evidence type="ECO:0000256" key="2">
    <source>
        <dbReference type="ARBA" id="ARBA00022741"/>
    </source>
</evidence>
<sequence>MDIQFLSTYGMQVSQYKSLNNQILFRSDFLPGAGPLLHLTTPHPSDRIRVETGVRQGDEVSVHYDPLIAKLVVWSENRGQALSLLKESLQQYHIVGLSTNIGFLTSLCDHHHFKNGDVHTEFIKQHYQDLFPATSLLHHETLAQACVGLLLLEREEKEKQALECSDPYSEWNSSNNFRANCVAKRRIQLYDGDKKASVIVANKKDGSFTLEDDCHTLRRPVLSFIKGGLSTVSQGSALAPMTGTIVKVLVEPGQHVDEGETLVIMEAMKMEHVIRAPKAGFVDQVFYFPGEAVDRHAQLVQFQE</sequence>
<keyword evidence="8" id="KW-1185">Reference proteome</keyword>
<dbReference type="GO" id="GO:0004485">
    <property type="term" value="F:methylcrotonoyl-CoA carboxylase activity"/>
    <property type="evidence" value="ECO:0007669"/>
    <property type="project" value="TreeGrafter"/>
</dbReference>
<evidence type="ECO:0000256" key="3">
    <source>
        <dbReference type="ARBA" id="ARBA00022840"/>
    </source>
</evidence>
<proteinExistence type="predicted"/>
<keyword evidence="1" id="KW-0436">Ligase</keyword>
<dbReference type="InterPro" id="IPR011764">
    <property type="entry name" value="Biotin_carboxylation_dom"/>
</dbReference>
<dbReference type="SUPFAM" id="SSF51246">
    <property type="entry name" value="Rudiment single hybrid motif"/>
    <property type="match status" value="1"/>
</dbReference>
<dbReference type="EMBL" id="JARQWQ010000021">
    <property type="protein sequence ID" value="KAK2564790.1"/>
    <property type="molecule type" value="Genomic_DNA"/>
</dbReference>
<reference evidence="7" key="2">
    <citation type="journal article" date="2023" name="Science">
        <title>Genomic signatures of disease resistance in endangered staghorn corals.</title>
        <authorList>
            <person name="Vollmer S.V."/>
            <person name="Selwyn J.D."/>
            <person name="Despard B.A."/>
            <person name="Roesel C.L."/>
        </authorList>
    </citation>
    <scope>NUCLEOTIDE SEQUENCE</scope>
    <source>
        <strain evidence="7">K2</strain>
    </source>
</reference>
<dbReference type="PROSITE" id="PS00188">
    <property type="entry name" value="BIOTIN"/>
    <property type="match status" value="1"/>
</dbReference>
<organism evidence="7 8">
    <name type="scientific">Acropora cervicornis</name>
    <name type="common">Staghorn coral</name>
    <dbReference type="NCBI Taxonomy" id="6130"/>
    <lineage>
        <taxon>Eukaryota</taxon>
        <taxon>Metazoa</taxon>
        <taxon>Cnidaria</taxon>
        <taxon>Anthozoa</taxon>
        <taxon>Hexacorallia</taxon>
        <taxon>Scleractinia</taxon>
        <taxon>Astrocoeniina</taxon>
        <taxon>Acroporidae</taxon>
        <taxon>Acropora</taxon>
    </lineage>
</organism>
<accession>A0AAD9QPK4</accession>
<dbReference type="InterPro" id="IPR050856">
    <property type="entry name" value="Biotin_carboxylase_complex"/>
</dbReference>
<dbReference type="Pfam" id="PF00364">
    <property type="entry name" value="Biotin_lipoyl"/>
    <property type="match status" value="1"/>
</dbReference>
<dbReference type="FunFam" id="2.40.50.100:FF:000003">
    <property type="entry name" value="Acetyl-CoA carboxylase biotin carboxyl carrier protein"/>
    <property type="match status" value="1"/>
</dbReference>
<dbReference type="Pfam" id="PF02785">
    <property type="entry name" value="Biotin_carb_C"/>
    <property type="match status" value="1"/>
</dbReference>
<comment type="caution">
    <text evidence="7">The sequence shown here is derived from an EMBL/GenBank/DDBJ whole genome shotgun (WGS) entry which is preliminary data.</text>
</comment>
<protein>
    <submittedName>
        <fullName evidence="7">Methylcrotonoyl-CoA carboxylase subunit alpha</fullName>
    </submittedName>
</protein>
<keyword evidence="2" id="KW-0547">Nucleotide-binding</keyword>
<dbReference type="InterPro" id="IPR011054">
    <property type="entry name" value="Rudment_hybrid_motif"/>
</dbReference>
<dbReference type="AlphaFoldDB" id="A0AAD9QPK4"/>
<gene>
    <name evidence="7" type="ORF">P5673_011476</name>
</gene>
<evidence type="ECO:0000256" key="1">
    <source>
        <dbReference type="ARBA" id="ARBA00022598"/>
    </source>
</evidence>
<dbReference type="InterPro" id="IPR005482">
    <property type="entry name" value="Biotin_COase_C"/>
</dbReference>